<proteinExistence type="predicted"/>
<reference evidence="1" key="1">
    <citation type="submission" date="2020-05" db="EMBL/GenBank/DDBJ databases">
        <authorList>
            <person name="Chiriac C."/>
            <person name="Salcher M."/>
            <person name="Ghai R."/>
            <person name="Kavagutti S V."/>
        </authorList>
    </citation>
    <scope>NUCLEOTIDE SEQUENCE</scope>
</reference>
<accession>A0A6J7L7N1</accession>
<name>A0A6J7L7N1_9ZZZZ</name>
<protein>
    <submittedName>
        <fullName evidence="1">Unannotated protein</fullName>
    </submittedName>
</protein>
<organism evidence="1">
    <name type="scientific">freshwater metagenome</name>
    <dbReference type="NCBI Taxonomy" id="449393"/>
    <lineage>
        <taxon>unclassified sequences</taxon>
        <taxon>metagenomes</taxon>
        <taxon>ecological metagenomes</taxon>
    </lineage>
</organism>
<sequence>MAIQEVGSGDTRKKPIKLGGALVTLVEPHRGHEVEYNRWYERDHYYSGCMIGAWTIAGTRFVATSDCKAKRYPANSSFAPDTSKGSYLALYWILAGKFGEWIQWGTDQVNWLHENDRMFPHRDHVHTLMYKVAGEQHATEDGVPTELALDRRYPGLAMFMFELAEGVTLDQVNAWSESRPLPADQMVRFTPIPLLADAPSDVPRDESRDRVLQLFFLEGDPVDAWDSNFAALGDEFAAAGLGKVVFASPFRATVPGTDTYTDQLW</sequence>
<dbReference type="EMBL" id="CAFBNL010000154">
    <property type="protein sequence ID" value="CAB4963865.1"/>
    <property type="molecule type" value="Genomic_DNA"/>
</dbReference>
<evidence type="ECO:0000313" key="1">
    <source>
        <dbReference type="EMBL" id="CAB4963865.1"/>
    </source>
</evidence>
<dbReference type="AlphaFoldDB" id="A0A6J7L7N1"/>
<gene>
    <name evidence="1" type="ORF">UFOPK3789_01473</name>
</gene>